<feature type="glycosylation site" description="N-linked (GlcNAc...) asparagine" evidence="9">
    <location>
        <position position="108"/>
    </location>
</feature>
<evidence type="ECO:0000256" key="7">
    <source>
        <dbReference type="ARBA" id="ARBA00033478"/>
    </source>
</evidence>
<feature type="chain" id="PRO_5029949756" description="Xyloglucan endotransglucosylase/hydrolase" evidence="10">
    <location>
        <begin position="21"/>
        <end position="297"/>
    </location>
</feature>
<dbReference type="PIRSF" id="PIRSF005604">
    <property type="entry name" value="XET"/>
    <property type="match status" value="1"/>
</dbReference>
<name>A0A7J7HVE7_CAMSI</name>
<dbReference type="Pfam" id="PF06955">
    <property type="entry name" value="XET_C"/>
    <property type="match status" value="1"/>
</dbReference>
<evidence type="ECO:0000313" key="12">
    <source>
        <dbReference type="EMBL" id="KAF5956619.1"/>
    </source>
</evidence>
<comment type="function">
    <text evidence="10">Catalyzes xyloglucan endohydrolysis (XEH) and/or endotransglycosylation (XET). Cleaves and religates xyloglucan polymers, an essential constituent of the primary cell wall, and thereby participates in cell wall construction of growing tissues.</text>
</comment>
<dbReference type="PRINTS" id="PR00737">
    <property type="entry name" value="GLHYDRLASE16"/>
</dbReference>
<sequence length="297" mass="33428">MAATPMLLALLLVLFCSSLAASSGNFYRDFDITWGDGRARILDKGKLLTLSLDETSGSSIQSKNEYLFGKFDVQLKLVPGNSSGTVTSFYLSSHGSGHDEIDFEFLGNVSGEPYVLHTNVFTRGGGGREQQFYLWFDPTADFHTYSIIWTPKRIILSVDETPIREFKNLESIGVPYASKQPMRVYASIWNAEHWATRGGLVKTDWSEAPFIASYKKFHAEPCTDDDDEDDDLLTDNSNNADDWLTEQSDFIIKESLKWVQKNYMIYNYCNDTKKFPRGIPAECVIAASAQHNEDASD</sequence>
<dbReference type="PROSITE" id="PS01034">
    <property type="entry name" value="GH16_1"/>
    <property type="match status" value="1"/>
</dbReference>
<evidence type="ECO:0000256" key="4">
    <source>
        <dbReference type="ARBA" id="ARBA00023157"/>
    </source>
</evidence>
<reference evidence="12 13" key="2">
    <citation type="submission" date="2020-07" db="EMBL/GenBank/DDBJ databases">
        <title>Genome assembly of wild tea tree DASZ reveals pedigree and selection history of tea varieties.</title>
        <authorList>
            <person name="Zhang W."/>
        </authorList>
    </citation>
    <scope>NUCLEOTIDE SEQUENCE [LARGE SCALE GENOMIC DNA]</scope>
    <source>
        <strain evidence="13">cv. G240</strain>
        <tissue evidence="12">Leaf</tissue>
    </source>
</reference>
<reference evidence="13" key="1">
    <citation type="journal article" date="2020" name="Nat. Commun.">
        <title>Genome assembly of wild tea tree DASZ reveals pedigree and selection history of tea varieties.</title>
        <authorList>
            <person name="Zhang W."/>
            <person name="Zhang Y."/>
            <person name="Qiu H."/>
            <person name="Guo Y."/>
            <person name="Wan H."/>
            <person name="Zhang X."/>
            <person name="Scossa F."/>
            <person name="Alseekh S."/>
            <person name="Zhang Q."/>
            <person name="Wang P."/>
            <person name="Xu L."/>
            <person name="Schmidt M.H."/>
            <person name="Jia X."/>
            <person name="Li D."/>
            <person name="Zhu A."/>
            <person name="Guo F."/>
            <person name="Chen W."/>
            <person name="Ni D."/>
            <person name="Usadel B."/>
            <person name="Fernie A.R."/>
            <person name="Wen W."/>
        </authorList>
    </citation>
    <scope>NUCLEOTIDE SEQUENCE [LARGE SCALE GENOMIC DNA]</scope>
    <source>
        <strain evidence="13">cv. G240</strain>
    </source>
</reference>
<dbReference type="Pfam" id="PF00722">
    <property type="entry name" value="Glyco_hydro_16"/>
    <property type="match status" value="1"/>
</dbReference>
<comment type="similarity">
    <text evidence="10">Belongs to the glycosyl hydrolase 16 family.</text>
</comment>
<dbReference type="Proteomes" id="UP000593564">
    <property type="component" value="Unassembled WGS sequence"/>
</dbReference>
<comment type="caution">
    <text evidence="12">The sequence shown here is derived from an EMBL/GenBank/DDBJ whole genome shotgun (WGS) entry which is preliminary data.</text>
</comment>
<keyword evidence="7" id="KW-0292">Fruit ripening</keyword>
<dbReference type="FunFam" id="2.60.120.200:FF:000025">
    <property type="entry name" value="Xyloglucan endotransglucosylase/hydrolase"/>
    <property type="match status" value="1"/>
</dbReference>
<keyword evidence="10" id="KW-0964">Secreted</keyword>
<dbReference type="GO" id="GO:0010411">
    <property type="term" value="P:xyloglucan metabolic process"/>
    <property type="evidence" value="ECO:0007669"/>
    <property type="project" value="InterPro"/>
</dbReference>
<evidence type="ECO:0000256" key="2">
    <source>
        <dbReference type="ARBA" id="ARBA00022679"/>
    </source>
</evidence>
<dbReference type="InterPro" id="IPR016455">
    <property type="entry name" value="XTH"/>
</dbReference>
<keyword evidence="3 10" id="KW-0378">Hydrolase</keyword>
<keyword evidence="13" id="KW-1185">Reference proteome</keyword>
<dbReference type="GO" id="GO:0009835">
    <property type="term" value="P:fruit ripening"/>
    <property type="evidence" value="ECO:0007669"/>
    <property type="project" value="UniProtKB-KW"/>
</dbReference>
<organism evidence="12 13">
    <name type="scientific">Camellia sinensis</name>
    <name type="common">Tea plant</name>
    <name type="synonym">Thea sinensis</name>
    <dbReference type="NCBI Taxonomy" id="4442"/>
    <lineage>
        <taxon>Eukaryota</taxon>
        <taxon>Viridiplantae</taxon>
        <taxon>Streptophyta</taxon>
        <taxon>Embryophyta</taxon>
        <taxon>Tracheophyta</taxon>
        <taxon>Spermatophyta</taxon>
        <taxon>Magnoliopsida</taxon>
        <taxon>eudicotyledons</taxon>
        <taxon>Gunneridae</taxon>
        <taxon>Pentapetalae</taxon>
        <taxon>asterids</taxon>
        <taxon>Ericales</taxon>
        <taxon>Theaceae</taxon>
        <taxon>Camellia</taxon>
    </lineage>
</organism>
<keyword evidence="4" id="KW-1015">Disulfide bond</keyword>
<evidence type="ECO:0000256" key="10">
    <source>
        <dbReference type="RuleBase" id="RU361120"/>
    </source>
</evidence>
<dbReference type="InterPro" id="IPR008263">
    <property type="entry name" value="GH16_AS"/>
</dbReference>
<dbReference type="PROSITE" id="PS51762">
    <property type="entry name" value="GH16_2"/>
    <property type="match status" value="1"/>
</dbReference>
<evidence type="ECO:0000256" key="3">
    <source>
        <dbReference type="ARBA" id="ARBA00022801"/>
    </source>
</evidence>
<keyword evidence="6 10" id="KW-0326">Glycosidase</keyword>
<protein>
    <recommendedName>
        <fullName evidence="10">Xyloglucan endotransglucosylase/hydrolase</fullName>
        <ecNumber evidence="10">2.4.1.207</ecNumber>
    </recommendedName>
</protein>
<dbReference type="AlphaFoldDB" id="A0A7J7HVE7"/>
<keyword evidence="10" id="KW-0732">Signal</keyword>
<dbReference type="EMBL" id="JACBKZ010000002">
    <property type="protein sequence ID" value="KAF5956619.1"/>
    <property type="molecule type" value="Genomic_DNA"/>
</dbReference>
<evidence type="ECO:0000256" key="8">
    <source>
        <dbReference type="PIRSR" id="PIRSR005604-1"/>
    </source>
</evidence>
<evidence type="ECO:0000259" key="11">
    <source>
        <dbReference type="PROSITE" id="PS51762"/>
    </source>
</evidence>
<evidence type="ECO:0000256" key="9">
    <source>
        <dbReference type="PIRSR" id="PIRSR005604-2"/>
    </source>
</evidence>
<dbReference type="InterPro" id="IPR044791">
    <property type="entry name" value="Beta-glucanase/XTH"/>
</dbReference>
<dbReference type="PANTHER" id="PTHR31062">
    <property type="entry name" value="XYLOGLUCAN ENDOTRANSGLUCOSYLASE/HYDROLASE PROTEIN 8-RELATED"/>
    <property type="match status" value="1"/>
</dbReference>
<keyword evidence="2 10" id="KW-0808">Transferase</keyword>
<feature type="active site" description="Nucleophile" evidence="8">
    <location>
        <position position="100"/>
    </location>
</feature>
<dbReference type="GO" id="GO:0071555">
    <property type="term" value="P:cell wall organization"/>
    <property type="evidence" value="ECO:0007669"/>
    <property type="project" value="UniProtKB-KW"/>
</dbReference>
<dbReference type="GO" id="GO:0042546">
    <property type="term" value="P:cell wall biogenesis"/>
    <property type="evidence" value="ECO:0007669"/>
    <property type="project" value="InterPro"/>
</dbReference>
<keyword evidence="10" id="KW-0052">Apoplast</keyword>
<evidence type="ECO:0000256" key="5">
    <source>
        <dbReference type="ARBA" id="ARBA00023180"/>
    </source>
</evidence>
<keyword evidence="10" id="KW-0961">Cell wall biogenesis/degradation</keyword>
<dbReference type="InterPro" id="IPR013320">
    <property type="entry name" value="ConA-like_dom_sf"/>
</dbReference>
<dbReference type="GO" id="GO:0048046">
    <property type="term" value="C:apoplast"/>
    <property type="evidence" value="ECO:0007669"/>
    <property type="project" value="UniProtKB-SubCell"/>
</dbReference>
<dbReference type="Gene3D" id="2.60.120.200">
    <property type="match status" value="1"/>
</dbReference>
<dbReference type="GO" id="GO:0004553">
    <property type="term" value="F:hydrolase activity, hydrolyzing O-glycosyl compounds"/>
    <property type="evidence" value="ECO:0007669"/>
    <property type="project" value="InterPro"/>
</dbReference>
<keyword evidence="10" id="KW-0134">Cell wall</keyword>
<dbReference type="InterPro" id="IPR008264">
    <property type="entry name" value="Beta_glucanase"/>
</dbReference>
<accession>A0A7J7HVE7</accession>
<keyword evidence="1" id="KW-0328">Glycosyltransferase</keyword>
<evidence type="ECO:0000313" key="13">
    <source>
        <dbReference type="Proteomes" id="UP000593564"/>
    </source>
</evidence>
<evidence type="ECO:0000256" key="1">
    <source>
        <dbReference type="ARBA" id="ARBA00022676"/>
    </source>
</evidence>
<feature type="active site" description="Proton donor" evidence="8">
    <location>
        <position position="104"/>
    </location>
</feature>
<proteinExistence type="inferred from homology"/>
<gene>
    <name evidence="12" type="ORF">HYC85_003844</name>
</gene>
<evidence type="ECO:0000256" key="6">
    <source>
        <dbReference type="ARBA" id="ARBA00023295"/>
    </source>
</evidence>
<dbReference type="InterPro" id="IPR010713">
    <property type="entry name" value="XET_C"/>
</dbReference>
<dbReference type="EC" id="2.4.1.207" evidence="10"/>
<feature type="signal peptide" evidence="10">
    <location>
        <begin position="1"/>
        <end position="20"/>
    </location>
</feature>
<feature type="domain" description="GH16" evidence="11">
    <location>
        <begin position="20"/>
        <end position="214"/>
    </location>
</feature>
<dbReference type="GO" id="GO:0016762">
    <property type="term" value="F:xyloglucan:xyloglucosyl transferase activity"/>
    <property type="evidence" value="ECO:0007669"/>
    <property type="project" value="UniProtKB-EC"/>
</dbReference>
<dbReference type="CDD" id="cd02176">
    <property type="entry name" value="GH16_XET"/>
    <property type="match status" value="1"/>
</dbReference>
<keyword evidence="5" id="KW-0325">Glycoprotein</keyword>
<comment type="subcellular location">
    <subcellularLocation>
        <location evidence="10">Secreted</location>
        <location evidence="10">Cell wall</location>
    </subcellularLocation>
    <subcellularLocation>
        <location evidence="10">Secreted</location>
        <location evidence="10">Extracellular space</location>
        <location evidence="10">Apoplast</location>
    </subcellularLocation>
</comment>
<dbReference type="SUPFAM" id="SSF49899">
    <property type="entry name" value="Concanavalin A-like lectins/glucanases"/>
    <property type="match status" value="1"/>
</dbReference>
<comment type="PTM">
    <text evidence="10">Contains at least one intrachain disulfide bond essential for its enzymatic activity.</text>
</comment>
<dbReference type="InterPro" id="IPR000757">
    <property type="entry name" value="Beta-glucanase-like"/>
</dbReference>